<dbReference type="EMBL" id="MPJW01000116">
    <property type="protein sequence ID" value="OLU40135.1"/>
    <property type="molecule type" value="Genomic_DNA"/>
</dbReference>
<dbReference type="AlphaFoldDB" id="A0A1U7NGD1"/>
<name>A0A1U7NGD1_9FIRM</name>
<protein>
    <submittedName>
        <fullName evidence="1">Uncharacterized protein</fullName>
    </submittedName>
</protein>
<sequence length="59" mass="6985">MNTISLICIDISEEVKDHNEKLKSEINLKNRFEMGQAPTLFRLMNIYGNLILIIHLYRH</sequence>
<gene>
    <name evidence="1" type="ORF">BO222_05640</name>
</gene>
<organism evidence="1 2">
    <name type="scientific">Ileibacterium valens</name>
    <dbReference type="NCBI Taxonomy" id="1862668"/>
    <lineage>
        <taxon>Bacteria</taxon>
        <taxon>Bacillati</taxon>
        <taxon>Bacillota</taxon>
        <taxon>Erysipelotrichia</taxon>
        <taxon>Erysipelotrichales</taxon>
        <taxon>Erysipelotrichaceae</taxon>
        <taxon>Ileibacterium</taxon>
    </lineage>
</organism>
<evidence type="ECO:0000313" key="1">
    <source>
        <dbReference type="EMBL" id="OLU40135.1"/>
    </source>
</evidence>
<proteinExistence type="predicted"/>
<evidence type="ECO:0000313" key="2">
    <source>
        <dbReference type="Proteomes" id="UP000186341"/>
    </source>
</evidence>
<reference evidence="1 2" key="1">
    <citation type="submission" date="2016-11" db="EMBL/GenBank/DDBJ databases">
        <title>Description of two novel members of the family Erysipelotrichaceae: Ileibacterium lipovorans gen. nov., sp. nov. and Dubosiella newyorkensis, gen. nov., sp. nov.</title>
        <authorList>
            <person name="Cox L.M."/>
            <person name="Sohn J."/>
            <person name="Tyrrell K.L."/>
            <person name="Citron D.M."/>
            <person name="Lawson P.A."/>
            <person name="Patel N.B."/>
            <person name="Iizumi T."/>
            <person name="Perez-Perez G.I."/>
            <person name="Goldstein E.J."/>
            <person name="Blaser M.J."/>
        </authorList>
    </citation>
    <scope>NUCLEOTIDE SEQUENCE [LARGE SCALE GENOMIC DNA]</scope>
    <source>
        <strain evidence="1 2">NYU-BL-A3</strain>
    </source>
</reference>
<comment type="caution">
    <text evidence="1">The sequence shown here is derived from an EMBL/GenBank/DDBJ whole genome shotgun (WGS) entry which is preliminary data.</text>
</comment>
<keyword evidence="2" id="KW-1185">Reference proteome</keyword>
<dbReference type="Proteomes" id="UP000186341">
    <property type="component" value="Unassembled WGS sequence"/>
</dbReference>
<accession>A0A1U7NGD1</accession>